<dbReference type="PROSITE" id="PS50206">
    <property type="entry name" value="RHODANESE_3"/>
    <property type="match status" value="1"/>
</dbReference>
<name>A0A7K3WR33_9FLAO</name>
<dbReference type="PANTHER" id="PTHR43031:SF1">
    <property type="entry name" value="PYRIDINE NUCLEOTIDE-DISULPHIDE OXIDOREDUCTASE"/>
    <property type="match status" value="1"/>
</dbReference>
<accession>A0A7K3WR33</accession>
<sequence>MKRVFIMIVFLLFSFFSRGQNKLGFDTMVNSLISSEVDTIGTTELADRQKHEHFILLDARQKEEYDVSHIRGAKYVGYTDFDISSIADVPKTETIVVYCSIGKRSGDIGEKLKSAGYENVLNLYGGIFDWTNRGMEVVNDENESVRCVHPYSTLWGIWINNYDKCYEPR</sequence>
<dbReference type="CDD" id="cd00158">
    <property type="entry name" value="RHOD"/>
    <property type="match status" value="1"/>
</dbReference>
<dbReference type="InterPro" id="IPR050229">
    <property type="entry name" value="GlpE_sulfurtransferase"/>
</dbReference>
<protein>
    <submittedName>
        <fullName evidence="2">Rhodanese-like domain-containing protein</fullName>
    </submittedName>
</protein>
<evidence type="ECO:0000313" key="2">
    <source>
        <dbReference type="EMBL" id="NEN23924.1"/>
    </source>
</evidence>
<dbReference type="NCBIfam" id="NF045521">
    <property type="entry name" value="rhoda_near_glyco"/>
    <property type="match status" value="1"/>
</dbReference>
<dbReference type="AlphaFoldDB" id="A0A7K3WR33"/>
<dbReference type="PANTHER" id="PTHR43031">
    <property type="entry name" value="FAD-DEPENDENT OXIDOREDUCTASE"/>
    <property type="match status" value="1"/>
</dbReference>
<feature type="domain" description="Rhodanese" evidence="1">
    <location>
        <begin position="50"/>
        <end position="139"/>
    </location>
</feature>
<dbReference type="Pfam" id="PF00581">
    <property type="entry name" value="Rhodanese"/>
    <property type="match status" value="1"/>
</dbReference>
<gene>
    <name evidence="2" type="ORF">G3O08_10480</name>
</gene>
<evidence type="ECO:0000259" key="1">
    <source>
        <dbReference type="PROSITE" id="PS50206"/>
    </source>
</evidence>
<dbReference type="InterPro" id="IPR036873">
    <property type="entry name" value="Rhodanese-like_dom_sf"/>
</dbReference>
<dbReference type="Proteomes" id="UP000486602">
    <property type="component" value="Unassembled WGS sequence"/>
</dbReference>
<organism evidence="2 3">
    <name type="scientific">Cryomorpha ignava</name>
    <dbReference type="NCBI Taxonomy" id="101383"/>
    <lineage>
        <taxon>Bacteria</taxon>
        <taxon>Pseudomonadati</taxon>
        <taxon>Bacteroidota</taxon>
        <taxon>Flavobacteriia</taxon>
        <taxon>Flavobacteriales</taxon>
        <taxon>Cryomorphaceae</taxon>
        <taxon>Cryomorpha</taxon>
    </lineage>
</organism>
<keyword evidence="3" id="KW-1185">Reference proteome</keyword>
<dbReference type="EMBL" id="JAAGVY010000017">
    <property type="protein sequence ID" value="NEN23924.1"/>
    <property type="molecule type" value="Genomic_DNA"/>
</dbReference>
<dbReference type="RefSeq" id="WP_163285316.1">
    <property type="nucleotide sequence ID" value="NZ_JAAGVY010000017.1"/>
</dbReference>
<proteinExistence type="predicted"/>
<comment type="caution">
    <text evidence="2">The sequence shown here is derived from an EMBL/GenBank/DDBJ whole genome shotgun (WGS) entry which is preliminary data.</text>
</comment>
<dbReference type="InterPro" id="IPR001763">
    <property type="entry name" value="Rhodanese-like_dom"/>
</dbReference>
<dbReference type="SUPFAM" id="SSF52821">
    <property type="entry name" value="Rhodanese/Cell cycle control phosphatase"/>
    <property type="match status" value="1"/>
</dbReference>
<dbReference type="SMART" id="SM00450">
    <property type="entry name" value="RHOD"/>
    <property type="match status" value="1"/>
</dbReference>
<reference evidence="2 3" key="1">
    <citation type="submission" date="2020-02" db="EMBL/GenBank/DDBJ databases">
        <title>Out from the shadows clarifying the taxonomy of the family Cryomorphaceae and related taxa by utilizing the GTDB taxonomic framework.</title>
        <authorList>
            <person name="Bowman J.P."/>
        </authorList>
    </citation>
    <scope>NUCLEOTIDE SEQUENCE [LARGE SCALE GENOMIC DNA]</scope>
    <source>
        <strain evidence="2 3">QSSC 1-22</strain>
    </source>
</reference>
<dbReference type="Gene3D" id="3.40.250.10">
    <property type="entry name" value="Rhodanese-like domain"/>
    <property type="match status" value="1"/>
</dbReference>
<evidence type="ECO:0000313" key="3">
    <source>
        <dbReference type="Proteomes" id="UP000486602"/>
    </source>
</evidence>